<organism evidence="5 6">
    <name type="scientific">Micromonospora maritima</name>
    <dbReference type="NCBI Taxonomy" id="986711"/>
    <lineage>
        <taxon>Bacteria</taxon>
        <taxon>Bacillati</taxon>
        <taxon>Actinomycetota</taxon>
        <taxon>Actinomycetes</taxon>
        <taxon>Micromonosporales</taxon>
        <taxon>Micromonosporaceae</taxon>
        <taxon>Micromonospora</taxon>
    </lineage>
</organism>
<dbReference type="RefSeq" id="WP_396768873.1">
    <property type="nucleotide sequence ID" value="NZ_JBITLA010000003.1"/>
</dbReference>
<dbReference type="EMBL" id="JBITLE010000003">
    <property type="protein sequence ID" value="MFI7262954.1"/>
    <property type="molecule type" value="Genomic_DNA"/>
</dbReference>
<keyword evidence="1" id="KW-0805">Transcription regulation</keyword>
<dbReference type="Proteomes" id="UP001612812">
    <property type="component" value="Unassembled WGS sequence"/>
</dbReference>
<dbReference type="Gene3D" id="1.10.10.60">
    <property type="entry name" value="Homeodomain-like"/>
    <property type="match status" value="2"/>
</dbReference>
<evidence type="ECO:0000313" key="5">
    <source>
        <dbReference type="EMBL" id="MFI7262954.1"/>
    </source>
</evidence>
<evidence type="ECO:0000313" key="6">
    <source>
        <dbReference type="Proteomes" id="UP001612812"/>
    </source>
</evidence>
<dbReference type="PANTHER" id="PTHR46796">
    <property type="entry name" value="HTH-TYPE TRANSCRIPTIONAL ACTIVATOR RHAS-RELATED"/>
    <property type="match status" value="1"/>
</dbReference>
<gene>
    <name evidence="5" type="ORF">ACIBP4_11700</name>
</gene>
<accession>A0ABW7ZJD1</accession>
<dbReference type="SUPFAM" id="SSF46689">
    <property type="entry name" value="Homeodomain-like"/>
    <property type="match status" value="2"/>
</dbReference>
<dbReference type="SMART" id="SM00342">
    <property type="entry name" value="HTH_ARAC"/>
    <property type="match status" value="1"/>
</dbReference>
<dbReference type="PANTHER" id="PTHR46796:SF13">
    <property type="entry name" value="HTH-TYPE TRANSCRIPTIONAL ACTIVATOR RHAS"/>
    <property type="match status" value="1"/>
</dbReference>
<name>A0ABW7ZJD1_9ACTN</name>
<dbReference type="InterPro" id="IPR050204">
    <property type="entry name" value="AraC_XylS_family_regulators"/>
</dbReference>
<evidence type="ECO:0000256" key="1">
    <source>
        <dbReference type="ARBA" id="ARBA00023015"/>
    </source>
</evidence>
<proteinExistence type="predicted"/>
<dbReference type="PROSITE" id="PS01124">
    <property type="entry name" value="HTH_ARAC_FAMILY_2"/>
    <property type="match status" value="1"/>
</dbReference>
<dbReference type="PROSITE" id="PS00041">
    <property type="entry name" value="HTH_ARAC_FAMILY_1"/>
    <property type="match status" value="1"/>
</dbReference>
<evidence type="ECO:0000259" key="4">
    <source>
        <dbReference type="PROSITE" id="PS01124"/>
    </source>
</evidence>
<dbReference type="Pfam" id="PF12833">
    <property type="entry name" value="HTH_18"/>
    <property type="match status" value="1"/>
</dbReference>
<sequence length="325" mass="35275">MDAMSMLLDNHRGRGAFVLRCVMAPPWAVRIEDGAAVGILVMMRGQAVVRRTDAPPVLLSPGDVAVLKGREPYTLADSPTTPVGLVVGPGQRCRTVDGQDVRTTLGLGLRTWGNSPDGPCAFLTGTYELPGQVTGRLLDAVPDVVVVPGAERDAGPARLLDEEFDRDAPGQDVVLDRLVDLVLVSTLRTWFARPTSTAPAWWRAQEDPLIRDALRLMHDRPGEAWTLGGLAAAVSVSRATLARRFSDLVGQPPMTYLTEWRMTVAADLLANTTLSVESIGRRVGYASPFAFSTAFRRCLDIAPTDFRRRRRFGPDQPAAHAERAG</sequence>
<keyword evidence="2" id="KW-0238">DNA-binding</keyword>
<keyword evidence="3" id="KW-0804">Transcription</keyword>
<reference evidence="5 6" key="1">
    <citation type="submission" date="2024-10" db="EMBL/GenBank/DDBJ databases">
        <title>The Natural Products Discovery Center: Release of the First 8490 Sequenced Strains for Exploring Actinobacteria Biosynthetic Diversity.</title>
        <authorList>
            <person name="Kalkreuter E."/>
            <person name="Kautsar S.A."/>
            <person name="Yang D."/>
            <person name="Bader C.D."/>
            <person name="Teijaro C.N."/>
            <person name="Fluegel L."/>
            <person name="Davis C.M."/>
            <person name="Simpson J.R."/>
            <person name="Lauterbach L."/>
            <person name="Steele A.D."/>
            <person name="Gui C."/>
            <person name="Meng S."/>
            <person name="Li G."/>
            <person name="Viehrig K."/>
            <person name="Ye F."/>
            <person name="Su P."/>
            <person name="Kiefer A.F."/>
            <person name="Nichols A."/>
            <person name="Cepeda A.J."/>
            <person name="Yan W."/>
            <person name="Fan B."/>
            <person name="Jiang Y."/>
            <person name="Adhikari A."/>
            <person name="Zheng C.-J."/>
            <person name="Schuster L."/>
            <person name="Cowan T.M."/>
            <person name="Smanski M.J."/>
            <person name="Chevrette M.G."/>
            <person name="De Carvalho L.P.S."/>
            <person name="Shen B."/>
        </authorList>
    </citation>
    <scope>NUCLEOTIDE SEQUENCE [LARGE SCALE GENOMIC DNA]</scope>
    <source>
        <strain evidence="5 6">NPDC049845</strain>
    </source>
</reference>
<dbReference type="InterPro" id="IPR032783">
    <property type="entry name" value="AraC_lig"/>
</dbReference>
<evidence type="ECO:0000256" key="3">
    <source>
        <dbReference type="ARBA" id="ARBA00023163"/>
    </source>
</evidence>
<dbReference type="Pfam" id="PF12852">
    <property type="entry name" value="Cupin_6"/>
    <property type="match status" value="1"/>
</dbReference>
<protein>
    <submittedName>
        <fullName evidence="5">AraC family transcriptional regulator</fullName>
    </submittedName>
</protein>
<dbReference type="InterPro" id="IPR009057">
    <property type="entry name" value="Homeodomain-like_sf"/>
</dbReference>
<comment type="caution">
    <text evidence="5">The sequence shown here is derived from an EMBL/GenBank/DDBJ whole genome shotgun (WGS) entry which is preliminary data.</text>
</comment>
<dbReference type="InterPro" id="IPR018060">
    <property type="entry name" value="HTH_AraC"/>
</dbReference>
<feature type="domain" description="HTH araC/xylS-type" evidence="4">
    <location>
        <begin position="211"/>
        <end position="309"/>
    </location>
</feature>
<dbReference type="InterPro" id="IPR018062">
    <property type="entry name" value="HTH_AraC-typ_CS"/>
</dbReference>
<keyword evidence="6" id="KW-1185">Reference proteome</keyword>
<evidence type="ECO:0000256" key="2">
    <source>
        <dbReference type="ARBA" id="ARBA00023125"/>
    </source>
</evidence>